<proteinExistence type="predicted"/>
<evidence type="ECO:0000313" key="2">
    <source>
        <dbReference type="EMBL" id="KKK91278.1"/>
    </source>
</evidence>
<dbReference type="InterPro" id="IPR012902">
    <property type="entry name" value="N_methyl_site"/>
</dbReference>
<gene>
    <name evidence="2" type="ORF">LCGC14_2714580</name>
</gene>
<comment type="caution">
    <text evidence="2">The sequence shown here is derived from an EMBL/GenBank/DDBJ whole genome shotgun (WGS) entry which is preliminary data.</text>
</comment>
<dbReference type="InterPro" id="IPR045584">
    <property type="entry name" value="Pilin-like"/>
</dbReference>
<keyword evidence="1" id="KW-0812">Transmembrane</keyword>
<accession>A0A0F8ZBX7</accession>
<dbReference type="AlphaFoldDB" id="A0A0F8ZBX7"/>
<evidence type="ECO:0008006" key="3">
    <source>
        <dbReference type="Google" id="ProtNLM"/>
    </source>
</evidence>
<dbReference type="SUPFAM" id="SSF54523">
    <property type="entry name" value="Pili subunits"/>
    <property type="match status" value="1"/>
</dbReference>
<dbReference type="EMBL" id="LAZR01048728">
    <property type="protein sequence ID" value="KKK91278.1"/>
    <property type="molecule type" value="Genomic_DNA"/>
</dbReference>
<sequence>MGNIDLCDLLDNARDAEGAKGDGPIFAPEHVGWVLAPTLRARLFRVRASTHPTDAARKLGQSPRRGVTLIELLVVISILMLIAAVAVPAMRPALEGRRIREAARAINVYFGVAQGEAMRSGRPCGVILQRVEGLPQCAMVLQQALVPPPYAGDELSSAVLSMIEFDRSNNIVKIRAELRGGFNPALVHVGDRFQINAQGPWYTVIGPDANPADGIIDNTVGLGGDPLELRLDLSGGGMHPWTGQLSMPLPYQIIRRPIKSSAKPLQLPAGAVVDLVASAHAPNREDLVGVAPPLLRGLWRHCPC</sequence>
<dbReference type="PROSITE" id="PS00409">
    <property type="entry name" value="PROKAR_NTER_METHYL"/>
    <property type="match status" value="1"/>
</dbReference>
<reference evidence="2" key="1">
    <citation type="journal article" date="2015" name="Nature">
        <title>Complex archaea that bridge the gap between prokaryotes and eukaryotes.</title>
        <authorList>
            <person name="Spang A."/>
            <person name="Saw J.H."/>
            <person name="Jorgensen S.L."/>
            <person name="Zaremba-Niedzwiedzka K."/>
            <person name="Martijn J."/>
            <person name="Lind A.E."/>
            <person name="van Eijk R."/>
            <person name="Schleper C."/>
            <person name="Guy L."/>
            <person name="Ettema T.J."/>
        </authorList>
    </citation>
    <scope>NUCLEOTIDE SEQUENCE</scope>
</reference>
<protein>
    <recommendedName>
        <fullName evidence="3">General secretion pathway GspH domain-containing protein</fullName>
    </recommendedName>
</protein>
<keyword evidence="1" id="KW-0472">Membrane</keyword>
<dbReference type="Pfam" id="PF07963">
    <property type="entry name" value="N_methyl"/>
    <property type="match status" value="1"/>
</dbReference>
<evidence type="ECO:0000256" key="1">
    <source>
        <dbReference type="SAM" id="Phobius"/>
    </source>
</evidence>
<keyword evidence="1" id="KW-1133">Transmembrane helix</keyword>
<organism evidence="2">
    <name type="scientific">marine sediment metagenome</name>
    <dbReference type="NCBI Taxonomy" id="412755"/>
    <lineage>
        <taxon>unclassified sequences</taxon>
        <taxon>metagenomes</taxon>
        <taxon>ecological metagenomes</taxon>
    </lineage>
</organism>
<dbReference type="NCBIfam" id="TIGR02532">
    <property type="entry name" value="IV_pilin_GFxxxE"/>
    <property type="match status" value="1"/>
</dbReference>
<dbReference type="Gene3D" id="3.30.700.10">
    <property type="entry name" value="Glycoprotein, Type 4 Pilin"/>
    <property type="match status" value="1"/>
</dbReference>
<name>A0A0F8ZBX7_9ZZZZ</name>
<feature type="transmembrane region" description="Helical" evidence="1">
    <location>
        <begin position="67"/>
        <end position="90"/>
    </location>
</feature>